<accession>A0AAW0N637</accession>
<gene>
    <name evidence="1" type="ORF">WMY93_025847</name>
</gene>
<proteinExistence type="predicted"/>
<dbReference type="Proteomes" id="UP001460270">
    <property type="component" value="Unassembled WGS sequence"/>
</dbReference>
<sequence>MEHLSETCLGKENSELVSSMAEAKGPAAKLARLENGPRSPALLRPSCPGWSKTDPALRAVRPPNCRAWSRTAAPWDALAWAATEPNSPGSRTSPATTCSSLATREEALGTHSSTLMVSC</sequence>
<comment type="caution">
    <text evidence="1">The sequence shown here is derived from an EMBL/GenBank/DDBJ whole genome shotgun (WGS) entry which is preliminary data.</text>
</comment>
<dbReference type="AlphaFoldDB" id="A0AAW0N637"/>
<dbReference type="EMBL" id="JBBPFD010000019">
    <property type="protein sequence ID" value="KAK7886226.1"/>
    <property type="molecule type" value="Genomic_DNA"/>
</dbReference>
<protein>
    <submittedName>
        <fullName evidence="1">Uncharacterized protein</fullName>
    </submittedName>
</protein>
<evidence type="ECO:0000313" key="1">
    <source>
        <dbReference type="EMBL" id="KAK7886226.1"/>
    </source>
</evidence>
<evidence type="ECO:0000313" key="2">
    <source>
        <dbReference type="Proteomes" id="UP001460270"/>
    </source>
</evidence>
<name>A0AAW0N637_9GOBI</name>
<keyword evidence="2" id="KW-1185">Reference proteome</keyword>
<reference evidence="2" key="1">
    <citation type="submission" date="2024-04" db="EMBL/GenBank/DDBJ databases">
        <title>Salinicola lusitanus LLJ914,a marine bacterium isolated from the Okinawa Trough.</title>
        <authorList>
            <person name="Li J."/>
        </authorList>
    </citation>
    <scope>NUCLEOTIDE SEQUENCE [LARGE SCALE GENOMIC DNA]</scope>
</reference>
<organism evidence="1 2">
    <name type="scientific">Mugilogobius chulae</name>
    <name type="common">yellowstripe goby</name>
    <dbReference type="NCBI Taxonomy" id="88201"/>
    <lineage>
        <taxon>Eukaryota</taxon>
        <taxon>Metazoa</taxon>
        <taxon>Chordata</taxon>
        <taxon>Craniata</taxon>
        <taxon>Vertebrata</taxon>
        <taxon>Euteleostomi</taxon>
        <taxon>Actinopterygii</taxon>
        <taxon>Neopterygii</taxon>
        <taxon>Teleostei</taxon>
        <taxon>Neoteleostei</taxon>
        <taxon>Acanthomorphata</taxon>
        <taxon>Gobiaria</taxon>
        <taxon>Gobiiformes</taxon>
        <taxon>Gobioidei</taxon>
        <taxon>Gobiidae</taxon>
        <taxon>Gobionellinae</taxon>
        <taxon>Mugilogobius</taxon>
    </lineage>
</organism>